<protein>
    <submittedName>
        <fullName evidence="1">Uncharacterized protein</fullName>
    </submittedName>
</protein>
<comment type="caution">
    <text evidence="1">The sequence shown here is derived from an EMBL/GenBank/DDBJ whole genome shotgun (WGS) entry which is preliminary data.</text>
</comment>
<organism evidence="1 2">
    <name type="scientific">Lancefieldella parvula</name>
    <dbReference type="NCBI Taxonomy" id="1382"/>
    <lineage>
        <taxon>Bacteria</taxon>
        <taxon>Bacillati</taxon>
        <taxon>Actinomycetota</taxon>
        <taxon>Coriobacteriia</taxon>
        <taxon>Coriobacteriales</taxon>
        <taxon>Atopobiaceae</taxon>
        <taxon>Lancefieldella</taxon>
    </lineage>
</organism>
<evidence type="ECO:0000313" key="1">
    <source>
        <dbReference type="EMBL" id="MBF4809612.1"/>
    </source>
</evidence>
<dbReference type="Proteomes" id="UP000772566">
    <property type="component" value="Unassembled WGS sequence"/>
</dbReference>
<reference evidence="1" key="1">
    <citation type="submission" date="2020-04" db="EMBL/GenBank/DDBJ databases">
        <title>Deep metagenomics examines the oral microbiome during advanced dental caries in children, revealing novel taxa and co-occurrences with host molecules.</title>
        <authorList>
            <person name="Baker J.L."/>
            <person name="Morton J.T."/>
            <person name="Dinis M."/>
            <person name="Alvarez R."/>
            <person name="Tran N.C."/>
            <person name="Knight R."/>
            <person name="Edlund A."/>
        </authorList>
    </citation>
    <scope>NUCLEOTIDE SEQUENCE</scope>
    <source>
        <strain evidence="1">JCVI_22A_bin.2</strain>
    </source>
</reference>
<sequence length="98" mass="10200">MIDGTYKIQMDSPVGAKEGTAVLITSGEKLTGSLTAMGVQIDIENGKVTDNSFTFGGKLESFVGPVIFAVGGSVEGDTIQGIAHIANRDFVFTGTRES</sequence>
<gene>
    <name evidence="1" type="ORF">HXK23_05280</name>
</gene>
<dbReference type="RefSeq" id="WP_035435560.1">
    <property type="nucleotide sequence ID" value="NZ_CAUSFQ010000020.1"/>
</dbReference>
<evidence type="ECO:0000313" key="2">
    <source>
        <dbReference type="Proteomes" id="UP000772566"/>
    </source>
</evidence>
<name>A0A931E9X0_9ACTN</name>
<dbReference type="AlphaFoldDB" id="A0A931E9X0"/>
<dbReference type="EMBL" id="JABZGT010000344">
    <property type="protein sequence ID" value="MBF4809612.1"/>
    <property type="molecule type" value="Genomic_DNA"/>
</dbReference>
<accession>A0A931E9X0</accession>
<proteinExistence type="predicted"/>